<keyword evidence="8" id="KW-0560">Oxidoreductase</keyword>
<feature type="region of interest" description="Disordered" evidence="6">
    <location>
        <begin position="30"/>
        <end position="57"/>
    </location>
</feature>
<organism evidence="8 9">
    <name type="scientific">Monoraphidium neglectum</name>
    <dbReference type="NCBI Taxonomy" id="145388"/>
    <lineage>
        <taxon>Eukaryota</taxon>
        <taxon>Viridiplantae</taxon>
        <taxon>Chlorophyta</taxon>
        <taxon>core chlorophytes</taxon>
        <taxon>Chlorophyceae</taxon>
        <taxon>CS clade</taxon>
        <taxon>Sphaeropleales</taxon>
        <taxon>Selenastraceae</taxon>
        <taxon>Monoraphidium</taxon>
    </lineage>
</organism>
<dbReference type="EC" id="7.1.1.1" evidence="1"/>
<dbReference type="GO" id="GO:0005743">
    <property type="term" value="C:mitochondrial inner membrane"/>
    <property type="evidence" value="ECO:0007669"/>
    <property type="project" value="TreeGrafter"/>
</dbReference>
<keyword evidence="3" id="KW-1278">Translocase</keyword>
<dbReference type="Gene3D" id="3.40.50.720">
    <property type="entry name" value="NAD(P)-binding Rossmann-like Domain"/>
    <property type="match status" value="1"/>
</dbReference>
<dbReference type="KEGG" id="mng:MNEG_14814"/>
<keyword evidence="9" id="KW-1185">Reference proteome</keyword>
<dbReference type="SUPFAM" id="SSF52283">
    <property type="entry name" value="Formate/glycerate dehydrogenase catalytic domain-like"/>
    <property type="match status" value="1"/>
</dbReference>
<evidence type="ECO:0000256" key="3">
    <source>
        <dbReference type="ARBA" id="ARBA00022967"/>
    </source>
</evidence>
<evidence type="ECO:0000256" key="5">
    <source>
        <dbReference type="ARBA" id="ARBA00048202"/>
    </source>
</evidence>
<sequence length="200" mass="20981">MKLAQSTSARTALSSRHVALAPLRFSGTAPRVSSRRAAPAPRAGPATRALPARAPRAAARSRRSAVSVVSYLTEHAPIAYKDLSIGVPRETAQNEKRVALTPQGVASLLKQGFAEVVVESGAGAAAEFSDAEYVAAGAKIGQTSDAFGRDIVLKVRPPSLDEAKGLKQGARLISYIYPAREKELLATLQARRATVIGARG</sequence>
<dbReference type="PANTHER" id="PTHR10160:SF19">
    <property type="entry name" value="PROTON-TRANSLOCATING NAD(P)(+) TRANSHYDROGENASE"/>
    <property type="match status" value="1"/>
</dbReference>
<dbReference type="SMART" id="SM01003">
    <property type="entry name" value="AlaDh_PNT_N"/>
    <property type="match status" value="1"/>
</dbReference>
<evidence type="ECO:0000256" key="1">
    <source>
        <dbReference type="ARBA" id="ARBA00012943"/>
    </source>
</evidence>
<accession>A0A0D2KB28</accession>
<dbReference type="AlphaFoldDB" id="A0A0D2KB28"/>
<evidence type="ECO:0000256" key="4">
    <source>
        <dbReference type="ARBA" id="ARBA00023027"/>
    </source>
</evidence>
<proteinExistence type="predicted"/>
<comment type="catalytic activity">
    <reaction evidence="5">
        <text>NAD(+) + NADPH + H(+)(in) = NADH + NADP(+) + H(+)(out)</text>
        <dbReference type="Rhea" id="RHEA:47992"/>
        <dbReference type="ChEBI" id="CHEBI:15378"/>
        <dbReference type="ChEBI" id="CHEBI:57540"/>
        <dbReference type="ChEBI" id="CHEBI:57783"/>
        <dbReference type="ChEBI" id="CHEBI:57945"/>
        <dbReference type="ChEBI" id="CHEBI:58349"/>
        <dbReference type="EC" id="7.1.1.1"/>
    </reaction>
</comment>
<feature type="domain" description="Alanine dehydrogenase/pyridine nucleotide transhydrogenase N-terminal" evidence="7">
    <location>
        <begin position="86"/>
        <end position="198"/>
    </location>
</feature>
<dbReference type="Pfam" id="PF05222">
    <property type="entry name" value="AlaDh_PNT_N"/>
    <property type="match status" value="1"/>
</dbReference>
<dbReference type="OrthoDB" id="37244at2759"/>
<gene>
    <name evidence="8" type="ORF">MNEG_14814</name>
</gene>
<dbReference type="InterPro" id="IPR008142">
    <property type="entry name" value="AlaDH/PNT_CS1"/>
</dbReference>
<reference evidence="8 9" key="1">
    <citation type="journal article" date="2013" name="BMC Genomics">
        <title>Reconstruction of the lipid metabolism for the microalga Monoraphidium neglectum from its genome sequence reveals characteristics suitable for biofuel production.</title>
        <authorList>
            <person name="Bogen C."/>
            <person name="Al-Dilaimi A."/>
            <person name="Albersmeier A."/>
            <person name="Wichmann J."/>
            <person name="Grundmann M."/>
            <person name="Rupp O."/>
            <person name="Lauersen K.J."/>
            <person name="Blifernez-Klassen O."/>
            <person name="Kalinowski J."/>
            <person name="Goesmann A."/>
            <person name="Mussgnug J.H."/>
            <person name="Kruse O."/>
        </authorList>
    </citation>
    <scope>NUCLEOTIDE SEQUENCE [LARGE SCALE GENOMIC DNA]</scope>
    <source>
        <strain evidence="8 9">SAG 48.87</strain>
    </source>
</reference>
<name>A0A0D2KB28_9CHLO</name>
<dbReference type="GeneID" id="25732413"/>
<protein>
    <recommendedName>
        <fullName evidence="1">proton-translocating NAD(P)(+) transhydrogenase</fullName>
        <ecNumber evidence="1">7.1.1.1</ecNumber>
    </recommendedName>
</protein>
<dbReference type="GO" id="GO:0008750">
    <property type="term" value="F:proton-translocating NAD(P)+ transhydrogenase activity"/>
    <property type="evidence" value="ECO:0007669"/>
    <property type="project" value="UniProtKB-EC"/>
</dbReference>
<dbReference type="EMBL" id="KK105006">
    <property type="protein sequence ID" value="KIY93148.1"/>
    <property type="molecule type" value="Genomic_DNA"/>
</dbReference>
<evidence type="ECO:0000259" key="7">
    <source>
        <dbReference type="SMART" id="SM01003"/>
    </source>
</evidence>
<dbReference type="GO" id="GO:0006740">
    <property type="term" value="P:NADPH regeneration"/>
    <property type="evidence" value="ECO:0007669"/>
    <property type="project" value="TreeGrafter"/>
</dbReference>
<dbReference type="GO" id="GO:0050661">
    <property type="term" value="F:NADP binding"/>
    <property type="evidence" value="ECO:0007669"/>
    <property type="project" value="TreeGrafter"/>
</dbReference>
<dbReference type="GO" id="GO:0016491">
    <property type="term" value="F:oxidoreductase activity"/>
    <property type="evidence" value="ECO:0007669"/>
    <property type="project" value="UniProtKB-KW"/>
</dbReference>
<dbReference type="InterPro" id="IPR007886">
    <property type="entry name" value="AlaDH/PNT_N"/>
</dbReference>
<evidence type="ECO:0000313" key="8">
    <source>
        <dbReference type="EMBL" id="KIY93148.1"/>
    </source>
</evidence>
<dbReference type="RefSeq" id="XP_013892168.1">
    <property type="nucleotide sequence ID" value="XM_014036714.1"/>
</dbReference>
<keyword evidence="4" id="KW-0520">NAD</keyword>
<evidence type="ECO:0000313" key="9">
    <source>
        <dbReference type="Proteomes" id="UP000054498"/>
    </source>
</evidence>
<dbReference type="STRING" id="145388.A0A0D2KB28"/>
<dbReference type="Proteomes" id="UP000054498">
    <property type="component" value="Unassembled WGS sequence"/>
</dbReference>
<keyword evidence="2" id="KW-0521">NADP</keyword>
<evidence type="ECO:0000256" key="2">
    <source>
        <dbReference type="ARBA" id="ARBA00022857"/>
    </source>
</evidence>
<dbReference type="PROSITE" id="PS00836">
    <property type="entry name" value="ALADH_PNT_1"/>
    <property type="match status" value="1"/>
</dbReference>
<dbReference type="PANTHER" id="PTHR10160">
    <property type="entry name" value="NAD(P) TRANSHYDROGENASE"/>
    <property type="match status" value="1"/>
</dbReference>
<evidence type="ECO:0000256" key="6">
    <source>
        <dbReference type="SAM" id="MobiDB-lite"/>
    </source>
</evidence>